<keyword evidence="3" id="KW-0479">Metal-binding</keyword>
<dbReference type="InterPro" id="IPR045865">
    <property type="entry name" value="ACT-like_dom_sf"/>
</dbReference>
<dbReference type="Pfam" id="PF14697">
    <property type="entry name" value="Fer4_21"/>
    <property type="match status" value="1"/>
</dbReference>
<evidence type="ECO:0000259" key="8">
    <source>
        <dbReference type="PROSITE" id="PS51379"/>
    </source>
</evidence>
<name>A0A1D3L124_9EURY</name>
<evidence type="ECO:0000256" key="4">
    <source>
        <dbReference type="ARBA" id="ARBA00022737"/>
    </source>
</evidence>
<protein>
    <submittedName>
        <fullName evidence="9">NIL domain-containing protein</fullName>
    </submittedName>
</protein>
<gene>
    <name evidence="9" type="ORF">MCBB_0682</name>
</gene>
<evidence type="ECO:0000256" key="5">
    <source>
        <dbReference type="ARBA" id="ARBA00022982"/>
    </source>
</evidence>
<dbReference type="GO" id="GO:0016491">
    <property type="term" value="F:oxidoreductase activity"/>
    <property type="evidence" value="ECO:0007669"/>
    <property type="project" value="UniProtKB-ARBA"/>
</dbReference>
<dbReference type="GO" id="GO:0046872">
    <property type="term" value="F:metal ion binding"/>
    <property type="evidence" value="ECO:0007669"/>
    <property type="project" value="UniProtKB-KW"/>
</dbReference>
<evidence type="ECO:0000256" key="6">
    <source>
        <dbReference type="ARBA" id="ARBA00023004"/>
    </source>
</evidence>
<proteinExistence type="predicted"/>
<dbReference type="RefSeq" id="WP_071906442.1">
    <property type="nucleotide sequence ID" value="NZ_LT607756.1"/>
</dbReference>
<evidence type="ECO:0000256" key="7">
    <source>
        <dbReference type="ARBA" id="ARBA00023014"/>
    </source>
</evidence>
<dbReference type="InterPro" id="IPR017900">
    <property type="entry name" value="4Fe4S_Fe_S_CS"/>
</dbReference>
<keyword evidence="1" id="KW-0813">Transport</keyword>
<dbReference type="OrthoDB" id="15347at2157"/>
<sequence>MKAWLNFSPNIVNKAVISDLIKNYDVTFNILKANITPKGGKMLIELSGTQRDEGIAFLEKSGIHLDPVINVVKKDDDKCVDCGECVSLCPVKAISIEEDWTVEVDDKQCIGCGFCTKSCPMKAINVAE</sequence>
<dbReference type="SUPFAM" id="SSF55021">
    <property type="entry name" value="ACT-like"/>
    <property type="match status" value="1"/>
</dbReference>
<evidence type="ECO:0000256" key="2">
    <source>
        <dbReference type="ARBA" id="ARBA00022485"/>
    </source>
</evidence>
<dbReference type="PROSITE" id="PS51379">
    <property type="entry name" value="4FE4S_FER_2"/>
    <property type="match status" value="2"/>
</dbReference>
<dbReference type="Gene3D" id="3.30.70.20">
    <property type="match status" value="2"/>
</dbReference>
<keyword evidence="4" id="KW-0677">Repeat</keyword>
<dbReference type="InterPro" id="IPR017896">
    <property type="entry name" value="4Fe4S_Fe-S-bd"/>
</dbReference>
<dbReference type="InterPro" id="IPR018449">
    <property type="entry name" value="NIL_domain"/>
</dbReference>
<dbReference type="GO" id="GO:0051539">
    <property type="term" value="F:4 iron, 4 sulfur cluster binding"/>
    <property type="evidence" value="ECO:0007669"/>
    <property type="project" value="UniProtKB-KW"/>
</dbReference>
<dbReference type="Gene3D" id="3.30.70.260">
    <property type="match status" value="1"/>
</dbReference>
<dbReference type="STRING" id="118062.MCBB_0682"/>
<dbReference type="PATRIC" id="fig|129848.4.peg.689"/>
<dbReference type="AlphaFoldDB" id="A0A1D3L124"/>
<accession>A0A1D3L124</accession>
<evidence type="ECO:0000256" key="3">
    <source>
        <dbReference type="ARBA" id="ARBA00022723"/>
    </source>
</evidence>
<keyword evidence="5" id="KW-0249">Electron transport</keyword>
<dbReference type="PANTHER" id="PTHR43687">
    <property type="entry name" value="ADENYLYLSULFATE REDUCTASE, BETA SUBUNIT"/>
    <property type="match status" value="1"/>
</dbReference>
<dbReference type="KEGG" id="mcub:MCBB_0682"/>
<dbReference type="Pfam" id="PF09383">
    <property type="entry name" value="NIL"/>
    <property type="match status" value="1"/>
</dbReference>
<feature type="domain" description="4Fe-4S ferredoxin-type" evidence="8">
    <location>
        <begin position="70"/>
        <end position="99"/>
    </location>
</feature>
<evidence type="ECO:0000313" key="10">
    <source>
        <dbReference type="Proteomes" id="UP000094707"/>
    </source>
</evidence>
<reference evidence="9 10" key="1">
    <citation type="submission" date="2016-08" db="EMBL/GenBank/DDBJ databases">
        <authorList>
            <person name="Seilhamer J.J."/>
        </authorList>
    </citation>
    <scope>NUCLEOTIDE SEQUENCE [LARGE SCALE GENOMIC DNA]</scope>
    <source>
        <strain evidence="9">Buetzberg</strain>
    </source>
</reference>
<keyword evidence="7" id="KW-0411">Iron-sulfur</keyword>
<dbReference type="InterPro" id="IPR050572">
    <property type="entry name" value="Fe-S_Ferredoxin"/>
</dbReference>
<dbReference type="SUPFAM" id="SSF54862">
    <property type="entry name" value="4Fe-4S ferredoxins"/>
    <property type="match status" value="1"/>
</dbReference>
<dbReference type="Proteomes" id="UP000094707">
    <property type="component" value="Chromosome I"/>
</dbReference>
<feature type="domain" description="4Fe-4S ferredoxin-type" evidence="8">
    <location>
        <begin position="100"/>
        <end position="128"/>
    </location>
</feature>
<dbReference type="SMART" id="SM00930">
    <property type="entry name" value="NIL"/>
    <property type="match status" value="1"/>
</dbReference>
<evidence type="ECO:0000256" key="1">
    <source>
        <dbReference type="ARBA" id="ARBA00022448"/>
    </source>
</evidence>
<keyword evidence="2" id="KW-0004">4Fe-4S</keyword>
<dbReference type="PROSITE" id="PS00198">
    <property type="entry name" value="4FE4S_FER_1"/>
    <property type="match status" value="2"/>
</dbReference>
<evidence type="ECO:0000313" key="9">
    <source>
        <dbReference type="EMBL" id="SCG85255.1"/>
    </source>
</evidence>
<keyword evidence="10" id="KW-1185">Reference proteome</keyword>
<organism evidence="9 10">
    <name type="scientific">Methanobacterium congolense</name>
    <dbReference type="NCBI Taxonomy" id="118062"/>
    <lineage>
        <taxon>Archaea</taxon>
        <taxon>Methanobacteriati</taxon>
        <taxon>Methanobacteriota</taxon>
        <taxon>Methanomada group</taxon>
        <taxon>Methanobacteria</taxon>
        <taxon>Methanobacteriales</taxon>
        <taxon>Methanobacteriaceae</taxon>
        <taxon>Methanobacterium</taxon>
    </lineage>
</organism>
<dbReference type="PANTHER" id="PTHR43687:SF6">
    <property type="entry name" value="L-ASPARTATE SEMIALDEHYDE SULFURTRANSFERASE IRON-SULFUR SUBUNIT"/>
    <property type="match status" value="1"/>
</dbReference>
<dbReference type="EMBL" id="LT607756">
    <property type="protein sequence ID" value="SCG85255.1"/>
    <property type="molecule type" value="Genomic_DNA"/>
</dbReference>
<dbReference type="GeneID" id="30411536"/>
<keyword evidence="6" id="KW-0408">Iron</keyword>